<name>A0A9X4M1S2_9ACTN</name>
<dbReference type="GO" id="GO:0003677">
    <property type="term" value="F:DNA binding"/>
    <property type="evidence" value="ECO:0007669"/>
    <property type="project" value="InterPro"/>
</dbReference>
<sequence length="328" mass="35029">MTTELATQGGAELATTTAGDLVGTTEDRGVYRGGHSDWTPEQRDQLRALGGLDEASDGDIAMLKAVSDRSGLDPFVKQVYLVGRKTKTGGYRGEAERWETKWSVQVGIDGFRAVTHRYASEKGLIVEIGRPVFYNADGDPQKIWLRKWGYPAAAEVTITVGQATATTVATWDEYVQTKRDGSPNSMWDKMPTVMLAKCAEAQAHRRVCPLTAGMHEAAEMAHLDSEPVRVVSERVAGPRGGTAALREKLGVASNPVAEVDTAQVEAPAKATAAEVKSLRAALDTAGITTEERPAFLAARVGHPVKALSELTSAEIAAVLDFLANGEPA</sequence>
<keyword evidence="3" id="KW-1185">Reference proteome</keyword>
<dbReference type="AlphaFoldDB" id="A0A9X4M1S2"/>
<dbReference type="EMBL" id="JANRHA010000001">
    <property type="protein sequence ID" value="MDG3013578.1"/>
    <property type="molecule type" value="Genomic_DNA"/>
</dbReference>
<evidence type="ECO:0000313" key="3">
    <source>
        <dbReference type="Proteomes" id="UP001152755"/>
    </source>
</evidence>
<organism evidence="2 3">
    <name type="scientific">Speluncibacter jeojiensis</name>
    <dbReference type="NCBI Taxonomy" id="2710754"/>
    <lineage>
        <taxon>Bacteria</taxon>
        <taxon>Bacillati</taxon>
        <taxon>Actinomycetota</taxon>
        <taxon>Actinomycetes</taxon>
        <taxon>Mycobacteriales</taxon>
        <taxon>Speluncibacteraceae</taxon>
        <taxon>Speluncibacter</taxon>
    </lineage>
</organism>
<dbReference type="Proteomes" id="UP001152755">
    <property type="component" value="Unassembled WGS sequence"/>
</dbReference>
<dbReference type="Pfam" id="PF03837">
    <property type="entry name" value="RecT"/>
    <property type="match status" value="1"/>
</dbReference>
<evidence type="ECO:0000256" key="1">
    <source>
        <dbReference type="SAM" id="MobiDB-lite"/>
    </source>
</evidence>
<evidence type="ECO:0000313" key="2">
    <source>
        <dbReference type="EMBL" id="MDG3013578.1"/>
    </source>
</evidence>
<gene>
    <name evidence="2" type="ORF">NVS88_03280</name>
</gene>
<proteinExistence type="predicted"/>
<feature type="region of interest" description="Disordered" evidence="1">
    <location>
        <begin position="1"/>
        <end position="40"/>
    </location>
</feature>
<comment type="caution">
    <text evidence="2">The sequence shown here is derived from an EMBL/GenBank/DDBJ whole genome shotgun (WGS) entry which is preliminary data.</text>
</comment>
<dbReference type="GO" id="GO:0006259">
    <property type="term" value="P:DNA metabolic process"/>
    <property type="evidence" value="ECO:0007669"/>
    <property type="project" value="InterPro"/>
</dbReference>
<reference evidence="2" key="1">
    <citation type="submission" date="2022-08" db="EMBL/GenBank/DDBJ databases">
        <title>Genome analysis of Corynebacteriales strain.</title>
        <authorList>
            <person name="Lee S.D."/>
        </authorList>
    </citation>
    <scope>NUCLEOTIDE SEQUENCE</scope>
    <source>
        <strain evidence="2">D3-21</strain>
    </source>
</reference>
<dbReference type="RefSeq" id="WP_332519159.1">
    <property type="nucleotide sequence ID" value="NZ_JANRHA010000001.1"/>
</dbReference>
<dbReference type="InterPro" id="IPR018330">
    <property type="entry name" value="RecT_fam"/>
</dbReference>
<protein>
    <submittedName>
        <fullName evidence="2">Recombinase RecT</fullName>
    </submittedName>
</protein>
<accession>A0A9X4M1S2</accession>
<feature type="compositionally biased region" description="Basic and acidic residues" evidence="1">
    <location>
        <begin position="25"/>
        <end position="40"/>
    </location>
</feature>